<evidence type="ECO:0000313" key="2">
    <source>
        <dbReference type="EMBL" id="MDT0645227.1"/>
    </source>
</evidence>
<accession>A0ABU3CFV2</accession>
<gene>
    <name evidence="2" type="ORF">RM545_00880</name>
</gene>
<dbReference type="Proteomes" id="UP001245285">
    <property type="component" value="Unassembled WGS sequence"/>
</dbReference>
<dbReference type="RefSeq" id="WP_311493375.1">
    <property type="nucleotide sequence ID" value="NZ_JAVRHO010000001.1"/>
</dbReference>
<keyword evidence="3" id="KW-1185">Reference proteome</keyword>
<reference evidence="2 3" key="1">
    <citation type="submission" date="2023-09" db="EMBL/GenBank/DDBJ databases">
        <authorList>
            <person name="Rey-Velasco X."/>
        </authorList>
    </citation>
    <scope>NUCLEOTIDE SEQUENCE [LARGE SCALE GENOMIC DNA]</scope>
    <source>
        <strain evidence="2 3">F260</strain>
    </source>
</reference>
<keyword evidence="1" id="KW-0732">Signal</keyword>
<comment type="caution">
    <text evidence="2">The sequence shown here is derived from an EMBL/GenBank/DDBJ whole genome shotgun (WGS) entry which is preliminary data.</text>
</comment>
<name>A0ABU3CFV2_9FLAO</name>
<dbReference type="EMBL" id="JAVRHO010000001">
    <property type="protein sequence ID" value="MDT0645227.1"/>
    <property type="molecule type" value="Genomic_DNA"/>
</dbReference>
<organism evidence="2 3">
    <name type="scientific">Autumnicola lenta</name>
    <dbReference type="NCBI Taxonomy" id="3075593"/>
    <lineage>
        <taxon>Bacteria</taxon>
        <taxon>Pseudomonadati</taxon>
        <taxon>Bacteroidota</taxon>
        <taxon>Flavobacteriia</taxon>
        <taxon>Flavobacteriales</taxon>
        <taxon>Flavobacteriaceae</taxon>
        <taxon>Autumnicola</taxon>
    </lineage>
</organism>
<evidence type="ECO:0000313" key="3">
    <source>
        <dbReference type="Proteomes" id="UP001245285"/>
    </source>
</evidence>
<feature type="signal peptide" evidence="1">
    <location>
        <begin position="1"/>
        <end position="23"/>
    </location>
</feature>
<dbReference type="Gene3D" id="2.60.120.380">
    <property type="match status" value="1"/>
</dbReference>
<feature type="chain" id="PRO_5046471745" description="DUF2135 domain-containing protein" evidence="1">
    <location>
        <begin position="24"/>
        <end position="322"/>
    </location>
</feature>
<sequence>MKNKLLLLLCLPAFIFTISCSEADKEEEENSEIQITDATSLSKALEVEGGTRKTGDIPYPGNGEYGGELEVQTTSVIVTPNSEFNFTARAKGEAGILFLKVDGTDEYFEIPYSRDDNDNLRMSSDPKVARRAMKRMATSKETEVNWCRPNPPIRLTAHALIPNTISQEATVQTFEMPMQGAPVDFSNLQLWSPPQKVQIRAVPTGTGNVTITLTWDQDNSDVDLWLEEPDGNKIYYANQASETGGFLDYDNVEGFGPENIFYPEGSTLLSGEYTVKVHYYSDYFSTGPINWVVVVQNGSSINTHRGTLEQEDEVDVVTSFTK</sequence>
<protein>
    <recommendedName>
        <fullName evidence="4">DUF2135 domain-containing protein</fullName>
    </recommendedName>
</protein>
<evidence type="ECO:0008006" key="4">
    <source>
        <dbReference type="Google" id="ProtNLM"/>
    </source>
</evidence>
<proteinExistence type="predicted"/>
<evidence type="ECO:0000256" key="1">
    <source>
        <dbReference type="SAM" id="SignalP"/>
    </source>
</evidence>
<dbReference type="PROSITE" id="PS51257">
    <property type="entry name" value="PROKAR_LIPOPROTEIN"/>
    <property type="match status" value="1"/>
</dbReference>